<name>A0ABV6GJV3_9BACI</name>
<evidence type="ECO:0000313" key="1">
    <source>
        <dbReference type="EMBL" id="MFC0273965.1"/>
    </source>
</evidence>
<comment type="caution">
    <text evidence="1">The sequence shown here is derived from an EMBL/GenBank/DDBJ whole genome shotgun (WGS) entry which is preliminary data.</text>
</comment>
<dbReference type="SUPFAM" id="SSF140500">
    <property type="entry name" value="BAS1536-like"/>
    <property type="match status" value="1"/>
</dbReference>
<gene>
    <name evidence="1" type="ORF">ACFFIX_21545</name>
</gene>
<dbReference type="InterPro" id="IPR037208">
    <property type="entry name" value="Spo0E-like_sf"/>
</dbReference>
<evidence type="ECO:0000313" key="2">
    <source>
        <dbReference type="Proteomes" id="UP001589854"/>
    </source>
</evidence>
<dbReference type="Proteomes" id="UP001589854">
    <property type="component" value="Unassembled WGS sequence"/>
</dbReference>
<keyword evidence="2" id="KW-1185">Reference proteome</keyword>
<reference evidence="1 2" key="1">
    <citation type="submission" date="2024-09" db="EMBL/GenBank/DDBJ databases">
        <authorList>
            <person name="Sun Q."/>
            <person name="Mori K."/>
        </authorList>
    </citation>
    <scope>NUCLEOTIDE SEQUENCE [LARGE SCALE GENOMIC DNA]</scope>
    <source>
        <strain evidence="1 2">CCM 7228</strain>
    </source>
</reference>
<dbReference type="RefSeq" id="WP_251157330.1">
    <property type="nucleotide sequence ID" value="NZ_JBHLVO010000027.1"/>
</dbReference>
<proteinExistence type="predicted"/>
<accession>A0ABV6GJV3</accession>
<dbReference type="EMBL" id="JBHLVO010000027">
    <property type="protein sequence ID" value="MFC0273965.1"/>
    <property type="molecule type" value="Genomic_DNA"/>
</dbReference>
<dbReference type="InterPro" id="IPR036638">
    <property type="entry name" value="HLH_DNA-bd_sf"/>
</dbReference>
<organism evidence="1 2">
    <name type="scientific">Metabacillus herbersteinensis</name>
    <dbReference type="NCBI Taxonomy" id="283816"/>
    <lineage>
        <taxon>Bacteria</taxon>
        <taxon>Bacillati</taxon>
        <taxon>Bacillota</taxon>
        <taxon>Bacilli</taxon>
        <taxon>Bacillales</taxon>
        <taxon>Bacillaceae</taxon>
        <taxon>Metabacillus</taxon>
    </lineage>
</organism>
<dbReference type="Gene3D" id="4.10.280.10">
    <property type="entry name" value="Helix-loop-helix DNA-binding domain"/>
    <property type="match status" value="1"/>
</dbReference>
<protein>
    <submittedName>
        <fullName evidence="1">Aspartyl-phosphate phosphatase Spo0E family protein</fullName>
    </submittedName>
</protein>
<sequence length="55" mass="6267">MENKQHLLEAIVKEAVKLTLLVKANGLNSNQSIMQSEKLDDLILTYQQQKRGEIT</sequence>